<dbReference type="OrthoDB" id="3217111at2"/>
<dbReference type="AlphaFoldDB" id="A0A1H7Y6U2"/>
<dbReference type="STRING" id="235985.SAMN05414137_12719"/>
<dbReference type="Proteomes" id="UP000183015">
    <property type="component" value="Unassembled WGS sequence"/>
</dbReference>
<evidence type="ECO:0000313" key="1">
    <source>
        <dbReference type="EMBL" id="SEM41655.1"/>
    </source>
</evidence>
<name>A0A1H7Y6U2_STRJI</name>
<sequence>MCQHRPECPSADSPDREAAVIVASHPEQGWNLLCNGVLVFEDTGEILPDGRAVAPRRAMAGAA</sequence>
<organism evidence="1 2">
    <name type="scientific">Streptacidiphilus jiangxiensis</name>
    <dbReference type="NCBI Taxonomy" id="235985"/>
    <lineage>
        <taxon>Bacteria</taxon>
        <taxon>Bacillati</taxon>
        <taxon>Actinomycetota</taxon>
        <taxon>Actinomycetes</taxon>
        <taxon>Kitasatosporales</taxon>
        <taxon>Streptomycetaceae</taxon>
        <taxon>Streptacidiphilus</taxon>
    </lineage>
</organism>
<gene>
    <name evidence="1" type="ORF">SAMN05414137_12719</name>
</gene>
<dbReference type="Pfam" id="PF19462">
    <property type="entry name" value="DUF5999"/>
    <property type="match status" value="1"/>
</dbReference>
<accession>A0A1H7Y6U2</accession>
<dbReference type="InterPro" id="IPR046041">
    <property type="entry name" value="DUF5999"/>
</dbReference>
<reference evidence="2" key="1">
    <citation type="submission" date="2016-10" db="EMBL/GenBank/DDBJ databases">
        <authorList>
            <person name="Varghese N."/>
        </authorList>
    </citation>
    <scope>NUCLEOTIDE SEQUENCE [LARGE SCALE GENOMIC DNA]</scope>
    <source>
        <strain evidence="2">DSM 45096 / BCRC 16803 / CGMCC 4.1857 / CIP 109030 / JCM 12277 / KCTC 19219 / NBRC 100920 / 33214</strain>
    </source>
</reference>
<dbReference type="eggNOG" id="ENOG50330PX">
    <property type="taxonomic scope" value="Bacteria"/>
</dbReference>
<dbReference type="RefSeq" id="WP_042455874.1">
    <property type="nucleotide sequence ID" value="NZ_BBPN01000039.1"/>
</dbReference>
<keyword evidence="2" id="KW-1185">Reference proteome</keyword>
<dbReference type="EMBL" id="FOAZ01000027">
    <property type="protein sequence ID" value="SEM41655.1"/>
    <property type="molecule type" value="Genomic_DNA"/>
</dbReference>
<evidence type="ECO:0000313" key="2">
    <source>
        <dbReference type="Proteomes" id="UP000183015"/>
    </source>
</evidence>
<proteinExistence type="predicted"/>
<protein>
    <submittedName>
        <fullName evidence="1">Uncharacterized protein</fullName>
    </submittedName>
</protein>